<organism evidence="1 2">
    <name type="scientific">Populus trichocarpa</name>
    <name type="common">Western balsam poplar</name>
    <name type="synonym">Populus balsamifera subsp. trichocarpa</name>
    <dbReference type="NCBI Taxonomy" id="3694"/>
    <lineage>
        <taxon>Eukaryota</taxon>
        <taxon>Viridiplantae</taxon>
        <taxon>Streptophyta</taxon>
        <taxon>Embryophyta</taxon>
        <taxon>Tracheophyta</taxon>
        <taxon>Spermatophyta</taxon>
        <taxon>Magnoliopsida</taxon>
        <taxon>eudicotyledons</taxon>
        <taxon>Gunneridae</taxon>
        <taxon>Pentapetalae</taxon>
        <taxon>rosids</taxon>
        <taxon>fabids</taxon>
        <taxon>Malpighiales</taxon>
        <taxon>Salicaceae</taxon>
        <taxon>Saliceae</taxon>
        <taxon>Populus</taxon>
    </lineage>
</organism>
<name>A0A2K1YYS2_POPTR</name>
<dbReference type="InParanoid" id="A0A2K1YYS2"/>
<accession>A0A2K1YYS2</accession>
<proteinExistence type="predicted"/>
<dbReference type="AlphaFoldDB" id="A0A2K1YYS2"/>
<gene>
    <name evidence="1" type="ORF">POPTR_010G226900</name>
</gene>
<dbReference type="EMBL" id="CM009299">
    <property type="protein sequence ID" value="PNT18173.1"/>
    <property type="molecule type" value="Genomic_DNA"/>
</dbReference>
<evidence type="ECO:0000313" key="1">
    <source>
        <dbReference type="EMBL" id="PNT18174.1"/>
    </source>
</evidence>
<dbReference type="EMBL" id="CM009299">
    <property type="protein sequence ID" value="PNT18174.1"/>
    <property type="molecule type" value="Genomic_DNA"/>
</dbReference>
<dbReference type="Proteomes" id="UP000006729">
    <property type="component" value="Chromosome 10"/>
</dbReference>
<keyword evidence="2" id="KW-1185">Reference proteome</keyword>
<sequence>MEHSFKVLTFNRSLCFLKTIALLGGMVIYELDWPLNCRGWFILLPEEAGELCWGSSIASIKTEIHPFKSGNFLVARSTYLHMMEM</sequence>
<protein>
    <submittedName>
        <fullName evidence="1">Uncharacterized protein</fullName>
    </submittedName>
</protein>
<reference evidence="1 2" key="1">
    <citation type="journal article" date="2006" name="Science">
        <title>The genome of black cottonwood, Populus trichocarpa (Torr. &amp; Gray).</title>
        <authorList>
            <person name="Tuskan G.A."/>
            <person name="Difazio S."/>
            <person name="Jansson S."/>
            <person name="Bohlmann J."/>
            <person name="Grigoriev I."/>
            <person name="Hellsten U."/>
            <person name="Putnam N."/>
            <person name="Ralph S."/>
            <person name="Rombauts S."/>
            <person name="Salamov A."/>
            <person name="Schein J."/>
            <person name="Sterck L."/>
            <person name="Aerts A."/>
            <person name="Bhalerao R.R."/>
            <person name="Bhalerao R.P."/>
            <person name="Blaudez D."/>
            <person name="Boerjan W."/>
            <person name="Brun A."/>
            <person name="Brunner A."/>
            <person name="Busov V."/>
            <person name="Campbell M."/>
            <person name="Carlson J."/>
            <person name="Chalot M."/>
            <person name="Chapman J."/>
            <person name="Chen G.L."/>
            <person name="Cooper D."/>
            <person name="Coutinho P.M."/>
            <person name="Couturier J."/>
            <person name="Covert S."/>
            <person name="Cronk Q."/>
            <person name="Cunningham R."/>
            <person name="Davis J."/>
            <person name="Degroeve S."/>
            <person name="Dejardin A."/>
            <person name="Depamphilis C."/>
            <person name="Detter J."/>
            <person name="Dirks B."/>
            <person name="Dubchak I."/>
            <person name="Duplessis S."/>
            <person name="Ehlting J."/>
            <person name="Ellis B."/>
            <person name="Gendler K."/>
            <person name="Goodstein D."/>
            <person name="Gribskov M."/>
            <person name="Grimwood J."/>
            <person name="Groover A."/>
            <person name="Gunter L."/>
            <person name="Hamberger B."/>
            <person name="Heinze B."/>
            <person name="Helariutta Y."/>
            <person name="Henrissat B."/>
            <person name="Holligan D."/>
            <person name="Holt R."/>
            <person name="Huang W."/>
            <person name="Islam-Faridi N."/>
            <person name="Jones S."/>
            <person name="Jones-Rhoades M."/>
            <person name="Jorgensen R."/>
            <person name="Joshi C."/>
            <person name="Kangasjarvi J."/>
            <person name="Karlsson J."/>
            <person name="Kelleher C."/>
            <person name="Kirkpatrick R."/>
            <person name="Kirst M."/>
            <person name="Kohler A."/>
            <person name="Kalluri U."/>
            <person name="Larimer F."/>
            <person name="Leebens-Mack J."/>
            <person name="Leple J.C."/>
            <person name="Locascio P."/>
            <person name="Lou Y."/>
            <person name="Lucas S."/>
            <person name="Martin F."/>
            <person name="Montanini B."/>
            <person name="Napoli C."/>
            <person name="Nelson D.R."/>
            <person name="Nelson C."/>
            <person name="Nieminen K."/>
            <person name="Nilsson O."/>
            <person name="Pereda V."/>
            <person name="Peter G."/>
            <person name="Philippe R."/>
            <person name="Pilate G."/>
            <person name="Poliakov A."/>
            <person name="Razumovskaya J."/>
            <person name="Richardson P."/>
            <person name="Rinaldi C."/>
            <person name="Ritland K."/>
            <person name="Rouze P."/>
            <person name="Ryaboy D."/>
            <person name="Schmutz J."/>
            <person name="Schrader J."/>
            <person name="Segerman B."/>
            <person name="Shin H."/>
            <person name="Siddiqui A."/>
            <person name="Sterky F."/>
            <person name="Terry A."/>
            <person name="Tsai C.J."/>
            <person name="Uberbacher E."/>
            <person name="Unneberg P."/>
            <person name="Vahala J."/>
            <person name="Wall K."/>
            <person name="Wessler S."/>
            <person name="Yang G."/>
            <person name="Yin T."/>
            <person name="Douglas C."/>
            <person name="Marra M."/>
            <person name="Sandberg G."/>
            <person name="Van de Peer Y."/>
            <person name="Rokhsar D."/>
        </authorList>
    </citation>
    <scope>NUCLEOTIDE SEQUENCE [LARGE SCALE GENOMIC DNA]</scope>
    <source>
        <strain evidence="2">cv. Nisqually</strain>
        <strain evidence="1">Nisqually-1</strain>
    </source>
</reference>
<dbReference type="ExpressionAtlas" id="A0A2K1YYS2">
    <property type="expression patterns" value="baseline"/>
</dbReference>
<reference evidence="1" key="2">
    <citation type="submission" date="2017-07" db="EMBL/GenBank/DDBJ databases">
        <title>WGS assembly of Populus trichocarpa.</title>
        <authorList>
            <person name="Tuskan G."/>
            <person name="Difazio S."/>
            <person name="Jansson S."/>
            <person name="Bohlmann J."/>
            <person name="Grigoriev I."/>
            <person name="Hellsten U."/>
            <person name="Putnam N."/>
            <person name="Ralph S."/>
            <person name="Rombauts S."/>
            <person name="Salamov A."/>
            <person name="Schein J."/>
            <person name="Sterck L."/>
            <person name="Aerts A."/>
            <person name="Bhalerao R."/>
            <person name="Bhalerao R."/>
            <person name="Blaudez D."/>
            <person name="Boerjan W."/>
            <person name="Brun A."/>
            <person name="Brunner A."/>
            <person name="Busov V."/>
            <person name="Campbell M."/>
            <person name="Carlson J."/>
            <person name="Chalot M."/>
            <person name="Chapman J."/>
            <person name="Chen G."/>
            <person name="Cooper D."/>
            <person name="Coutinho P."/>
            <person name="Couturier J."/>
            <person name="Covert S."/>
            <person name="Cronk Q."/>
            <person name="Cunningham R."/>
            <person name="Davis J."/>
            <person name="Degroeve S."/>
            <person name="Dejardin A."/>
            <person name="Depamphilis C."/>
            <person name="Detter J."/>
            <person name="Dirks B."/>
            <person name="Dubchak I."/>
            <person name="Duplessis S."/>
            <person name="Ehlting J."/>
            <person name="Ellis B."/>
            <person name="Gendler K."/>
            <person name="Goodstein D."/>
            <person name="Gribskov M."/>
            <person name="Grimwood J."/>
            <person name="Groover A."/>
            <person name="Gunter L."/>
            <person name="Hamberger B."/>
            <person name="Heinze B."/>
            <person name="Helariutta Y."/>
            <person name="Henrissat B."/>
            <person name="Holligan D."/>
            <person name="Holt R."/>
            <person name="Huang W."/>
            <person name="Islam-Faridi N."/>
            <person name="Jones S."/>
            <person name="Jones-Rhoades M."/>
            <person name="Jorgensen R."/>
            <person name="Joshi C."/>
            <person name="Kangasjarvi J."/>
            <person name="Karlsson J."/>
            <person name="Kelleher C."/>
            <person name="Kirkpatrick R."/>
            <person name="Kirst M."/>
            <person name="Kohler A."/>
            <person name="Kalluri U."/>
            <person name="Larimer F."/>
            <person name="Leebens-Mack J."/>
            <person name="Leple J."/>
            <person name="Locascio P."/>
            <person name="Lou Y."/>
            <person name="Lucas S."/>
            <person name="Martin F."/>
            <person name="Montanini B."/>
            <person name="Napoli C."/>
            <person name="Nelson D."/>
            <person name="Nelson C."/>
            <person name="Nieminen K."/>
            <person name="Nilsson O."/>
            <person name="Pereda V."/>
            <person name="Peter G."/>
            <person name="Philippe R."/>
            <person name="Pilate G."/>
            <person name="Poliakov A."/>
            <person name="Razumovskaya J."/>
            <person name="Richardson P."/>
            <person name="Rinaldi C."/>
            <person name="Ritland K."/>
            <person name="Rouze P."/>
            <person name="Ryaboy D."/>
            <person name="Schmutz J."/>
            <person name="Schrader J."/>
            <person name="Segerman B."/>
            <person name="Shin H."/>
            <person name="Siddiqui A."/>
            <person name="Sterky F."/>
            <person name="Terry A."/>
            <person name="Tsai C."/>
            <person name="Uberbacher E."/>
            <person name="Unneberg P."/>
            <person name="Vahala J."/>
            <person name="Wall K."/>
            <person name="Wessler S."/>
            <person name="Yang G."/>
            <person name="Yin T."/>
            <person name="Douglas C."/>
            <person name="Marra M."/>
            <person name="Sandberg G."/>
            <person name="Van De Peer Y."/>
            <person name="Rokhsar D."/>
        </authorList>
    </citation>
    <scope>NUCLEOTIDE SEQUENCE</scope>
    <source>
        <strain evidence="1">Nisqually-1</strain>
    </source>
</reference>
<evidence type="ECO:0000313" key="2">
    <source>
        <dbReference type="Proteomes" id="UP000006729"/>
    </source>
</evidence>